<keyword evidence="3" id="KW-1003">Cell membrane</keyword>
<evidence type="ECO:0000256" key="4">
    <source>
        <dbReference type="ARBA" id="ARBA00022692"/>
    </source>
</evidence>
<comment type="similarity">
    <text evidence="2">Belongs to the UPF0126 family.</text>
</comment>
<sequence length="205" mass="21156">MEPTAVPQALALIDYFGIAVFAISGALLAAERRQTFVTFVFFAVVTGVGGGTLRDLLIGAPVFWVHKNATLLICIGAALLTWLVSRRFIAERALLWFDAAGLAAYATYGAAKALSFGVAPVPAFVMGVLTACAGGIIRDVLAGEPSILMRPELYVTAAALSSGLFVGLALLGLSLPVAGGVAAIAGFTLRGLAIARGWSLPAYND</sequence>
<feature type="transmembrane region" description="Helical" evidence="7">
    <location>
        <begin position="65"/>
        <end position="84"/>
    </location>
</feature>
<evidence type="ECO:0000256" key="6">
    <source>
        <dbReference type="ARBA" id="ARBA00023136"/>
    </source>
</evidence>
<feature type="transmembrane region" description="Helical" evidence="7">
    <location>
        <begin position="123"/>
        <end position="141"/>
    </location>
</feature>
<organism evidence="9 10">
    <name type="scientific">Sphingomonas sediminicola</name>
    <dbReference type="NCBI Taxonomy" id="386874"/>
    <lineage>
        <taxon>Bacteria</taxon>
        <taxon>Pseudomonadati</taxon>
        <taxon>Pseudomonadota</taxon>
        <taxon>Alphaproteobacteria</taxon>
        <taxon>Sphingomonadales</taxon>
        <taxon>Sphingomonadaceae</taxon>
        <taxon>Sphingomonas</taxon>
    </lineage>
</organism>
<dbReference type="EMBL" id="CP060782">
    <property type="protein sequence ID" value="QNP46870.1"/>
    <property type="molecule type" value="Genomic_DNA"/>
</dbReference>
<dbReference type="PANTHER" id="PTHR30506">
    <property type="entry name" value="INNER MEMBRANE PROTEIN"/>
    <property type="match status" value="1"/>
</dbReference>
<dbReference type="RefSeq" id="WP_187709823.1">
    <property type="nucleotide sequence ID" value="NZ_CP060782.1"/>
</dbReference>
<evidence type="ECO:0000313" key="10">
    <source>
        <dbReference type="Proteomes" id="UP000516105"/>
    </source>
</evidence>
<dbReference type="InterPro" id="IPR005115">
    <property type="entry name" value="Gly_transporter"/>
</dbReference>
<reference evidence="9 10" key="1">
    <citation type="submission" date="2020-08" db="EMBL/GenBank/DDBJ databases">
        <title>Genome sequence of Sphingomonas sediminicola KACC 15039T.</title>
        <authorList>
            <person name="Hyun D.-W."/>
            <person name="Bae J.-W."/>
        </authorList>
    </citation>
    <scope>NUCLEOTIDE SEQUENCE [LARGE SCALE GENOMIC DNA]</scope>
    <source>
        <strain evidence="9 10">KACC 15039</strain>
    </source>
</reference>
<evidence type="ECO:0000256" key="7">
    <source>
        <dbReference type="SAM" id="Phobius"/>
    </source>
</evidence>
<comment type="subcellular location">
    <subcellularLocation>
        <location evidence="1">Cell membrane</location>
        <topology evidence="1">Multi-pass membrane protein</topology>
    </subcellularLocation>
</comment>
<feature type="domain" description="Glycine transporter" evidence="8">
    <location>
        <begin position="95"/>
        <end position="168"/>
    </location>
</feature>
<evidence type="ECO:0000259" key="8">
    <source>
        <dbReference type="Pfam" id="PF03458"/>
    </source>
</evidence>
<keyword evidence="4 7" id="KW-0812">Transmembrane</keyword>
<dbReference type="Pfam" id="PF03458">
    <property type="entry name" value="Gly_transporter"/>
    <property type="match status" value="2"/>
</dbReference>
<evidence type="ECO:0000313" key="9">
    <source>
        <dbReference type="EMBL" id="QNP46870.1"/>
    </source>
</evidence>
<accession>A0ABX6TAP5</accession>
<feature type="transmembrane region" description="Helical" evidence="7">
    <location>
        <begin position="36"/>
        <end position="53"/>
    </location>
</feature>
<dbReference type="PANTHER" id="PTHR30506:SF3">
    <property type="entry name" value="UPF0126 INNER MEMBRANE PROTEIN YADS-RELATED"/>
    <property type="match status" value="1"/>
</dbReference>
<evidence type="ECO:0000256" key="2">
    <source>
        <dbReference type="ARBA" id="ARBA00008193"/>
    </source>
</evidence>
<feature type="domain" description="Glycine transporter" evidence="8">
    <location>
        <begin position="12"/>
        <end position="85"/>
    </location>
</feature>
<proteinExistence type="inferred from homology"/>
<dbReference type="Proteomes" id="UP000516105">
    <property type="component" value="Chromosome"/>
</dbReference>
<protein>
    <submittedName>
        <fullName evidence="9">Trimeric intracellular cation channel family protein</fullName>
    </submittedName>
</protein>
<evidence type="ECO:0000256" key="1">
    <source>
        <dbReference type="ARBA" id="ARBA00004651"/>
    </source>
</evidence>
<gene>
    <name evidence="9" type="ORF">H9L14_01595</name>
</gene>
<keyword evidence="6 7" id="KW-0472">Membrane</keyword>
<keyword evidence="10" id="KW-1185">Reference proteome</keyword>
<feature type="transmembrane region" description="Helical" evidence="7">
    <location>
        <begin position="6"/>
        <end position="29"/>
    </location>
</feature>
<evidence type="ECO:0000256" key="3">
    <source>
        <dbReference type="ARBA" id="ARBA00022475"/>
    </source>
</evidence>
<evidence type="ECO:0000256" key="5">
    <source>
        <dbReference type="ARBA" id="ARBA00022989"/>
    </source>
</evidence>
<name>A0ABX6TAP5_9SPHN</name>
<keyword evidence="5 7" id="KW-1133">Transmembrane helix</keyword>